<evidence type="ECO:0000256" key="2">
    <source>
        <dbReference type="ARBA" id="ARBA00022448"/>
    </source>
</evidence>
<sequence>MRQDPHARWRDGAVMRTTLNGRKAFGAGARSAARGSHRAAVAAVVVGAVVLTGCGGDSEDKSDGGSESKKPASTVELPKLDGEKIQVAAVWTGPEQANFTKVLDEFEKRTGATVTFVPAQDPIVNFLGTKIAGGSPPDVAMLPQVGAITQAVEKKWAKPVGPEAKAQLAKNYGKGWQDLGAVDGEQYGVYYKAANKSLVWYNNTAFENAGASEPKTWKDLLTTADTISASGVVPVSVGGADGWTLTDWFENIYLSQAGPEKYDQLAKHEIKWTDPSVATALTTLAELWGKPTLIAGGADGALQTEFPASVTQTFTGGDTPKAAMVFAADFAGVNVTEAGAKVGTDAKVFPFPAVGADSPVVTGGDAAVALTDSKGAQALLTFLASTDAAQIQAELGGFISPNKALDGKAYPSDVQRDIAKALIDAGDDFRFDMSDQMPQSFGGTPGKGEWKALQDFLKNPKDVKGAQQQLESDAAKAYKS</sequence>
<organism evidence="4 5">
    <name type="scientific">Streptomyces niveus</name>
    <name type="common">Streptomyces spheroides</name>
    <dbReference type="NCBI Taxonomy" id="193462"/>
    <lineage>
        <taxon>Bacteria</taxon>
        <taxon>Bacillati</taxon>
        <taxon>Actinomycetota</taxon>
        <taxon>Actinomycetes</taxon>
        <taxon>Kitasatosporales</taxon>
        <taxon>Streptomycetaceae</taxon>
        <taxon>Streptomyces</taxon>
    </lineage>
</organism>
<feature type="compositionally biased region" description="Basic and acidic residues" evidence="3">
    <location>
        <begin position="58"/>
        <end position="70"/>
    </location>
</feature>
<accession>A0ABZ2A8B8</accession>
<dbReference type="EMBL" id="CP109495">
    <property type="protein sequence ID" value="WUX54943.1"/>
    <property type="molecule type" value="Genomic_DNA"/>
</dbReference>
<proteinExistence type="inferred from homology"/>
<evidence type="ECO:0000256" key="3">
    <source>
        <dbReference type="SAM" id="MobiDB-lite"/>
    </source>
</evidence>
<protein>
    <submittedName>
        <fullName evidence="4">ABC transporter substrate-binding protein</fullName>
    </submittedName>
</protein>
<comment type="similarity">
    <text evidence="1">Belongs to the bacterial solute-binding protein 1 family.</text>
</comment>
<dbReference type="Proteomes" id="UP001432209">
    <property type="component" value="Chromosome"/>
</dbReference>
<dbReference type="PANTHER" id="PTHR43649">
    <property type="entry name" value="ARABINOSE-BINDING PROTEIN-RELATED"/>
    <property type="match status" value="1"/>
</dbReference>
<gene>
    <name evidence="4" type="ORF">OG442_27290</name>
</gene>
<feature type="region of interest" description="Disordered" evidence="3">
    <location>
        <begin position="56"/>
        <end position="76"/>
    </location>
</feature>
<keyword evidence="5" id="KW-1185">Reference proteome</keyword>
<dbReference type="PANTHER" id="PTHR43649:SF29">
    <property type="entry name" value="OSMOPROTECTIVE COMPOUNDS-BINDING PROTEIN GGTB"/>
    <property type="match status" value="1"/>
</dbReference>
<evidence type="ECO:0000313" key="5">
    <source>
        <dbReference type="Proteomes" id="UP001432209"/>
    </source>
</evidence>
<keyword evidence="2" id="KW-0813">Transport</keyword>
<dbReference type="InterPro" id="IPR050490">
    <property type="entry name" value="Bact_solute-bd_prot1"/>
</dbReference>
<name>A0ABZ2A8B8_STRNV</name>
<dbReference type="SUPFAM" id="SSF53850">
    <property type="entry name" value="Periplasmic binding protein-like II"/>
    <property type="match status" value="1"/>
</dbReference>
<dbReference type="Gene3D" id="3.40.190.10">
    <property type="entry name" value="Periplasmic binding protein-like II"/>
    <property type="match status" value="2"/>
</dbReference>
<reference evidence="4" key="1">
    <citation type="submission" date="2022-10" db="EMBL/GenBank/DDBJ databases">
        <title>The complete genomes of actinobacterial strains from the NBC collection.</title>
        <authorList>
            <person name="Joergensen T.S."/>
            <person name="Alvarez Arevalo M."/>
            <person name="Sterndorff E.B."/>
            <person name="Faurdal D."/>
            <person name="Vuksanovic O."/>
            <person name="Mourched A.-S."/>
            <person name="Charusanti P."/>
            <person name="Shaw S."/>
            <person name="Blin K."/>
            <person name="Weber T."/>
        </authorList>
    </citation>
    <scope>NUCLEOTIDE SEQUENCE</scope>
    <source>
        <strain evidence="4">NBC_01432</strain>
    </source>
</reference>
<dbReference type="Pfam" id="PF01547">
    <property type="entry name" value="SBP_bac_1"/>
    <property type="match status" value="1"/>
</dbReference>
<evidence type="ECO:0000256" key="1">
    <source>
        <dbReference type="ARBA" id="ARBA00008520"/>
    </source>
</evidence>
<feature type="region of interest" description="Disordered" evidence="3">
    <location>
        <begin position="461"/>
        <end position="480"/>
    </location>
</feature>
<evidence type="ECO:0000313" key="4">
    <source>
        <dbReference type="EMBL" id="WUX54943.1"/>
    </source>
</evidence>
<dbReference type="InterPro" id="IPR006059">
    <property type="entry name" value="SBP"/>
</dbReference>